<dbReference type="CDD" id="cd08946">
    <property type="entry name" value="SDR_e"/>
    <property type="match status" value="1"/>
</dbReference>
<comment type="caution">
    <text evidence="2">The sequence shown here is derived from an EMBL/GenBank/DDBJ whole genome shotgun (WGS) entry which is preliminary data.</text>
</comment>
<dbReference type="Pfam" id="PF01370">
    <property type="entry name" value="Epimerase"/>
    <property type="match status" value="1"/>
</dbReference>
<dbReference type="RefSeq" id="WP_189992710.1">
    <property type="nucleotide sequence ID" value="NZ_BMZS01000009.1"/>
</dbReference>
<dbReference type="PANTHER" id="PTHR43245:SF53">
    <property type="entry name" value="EPIMERASE-RELATED"/>
    <property type="match status" value="1"/>
</dbReference>
<gene>
    <name evidence="2" type="ORF">GCM10017083_38830</name>
</gene>
<name>A0A918XVL7_9PROT</name>
<organism evidence="2 3">
    <name type="scientific">Thalassobaculum fulvum</name>
    <dbReference type="NCBI Taxonomy" id="1633335"/>
    <lineage>
        <taxon>Bacteria</taxon>
        <taxon>Pseudomonadati</taxon>
        <taxon>Pseudomonadota</taxon>
        <taxon>Alphaproteobacteria</taxon>
        <taxon>Rhodospirillales</taxon>
        <taxon>Thalassobaculaceae</taxon>
        <taxon>Thalassobaculum</taxon>
    </lineage>
</organism>
<dbReference type="InterPro" id="IPR036291">
    <property type="entry name" value="NAD(P)-bd_dom_sf"/>
</dbReference>
<dbReference type="Gene3D" id="3.40.50.720">
    <property type="entry name" value="NAD(P)-binding Rossmann-like Domain"/>
    <property type="match status" value="1"/>
</dbReference>
<dbReference type="AlphaFoldDB" id="A0A918XVL7"/>
<reference evidence="2" key="2">
    <citation type="submission" date="2020-09" db="EMBL/GenBank/DDBJ databases">
        <authorList>
            <person name="Sun Q."/>
            <person name="Kim S."/>
        </authorList>
    </citation>
    <scope>NUCLEOTIDE SEQUENCE</scope>
    <source>
        <strain evidence="2">KCTC 42651</strain>
    </source>
</reference>
<sequence length="293" mass="30995">MLTHRLASPQAPARVVVLGAGFIGGAAADALAAEGVPVERLGRKDVDLLADGAGEALAGLLRADDVLMVVSAEAPCKNGAMLERNVRMMNAVVAALRARPVEHVIYVSSDAVYRDFDGPLTEASCAEPGALHGVMHLARERMLLDEGGVPVGILRPTLVYGAGDPHNGYGPNRFRRLAAEGKEIVLFGEGEERRDHVLVDDLAELLKRMVLQRSTGVLNGATGEVHSFRAIAEMVAAQVASPPAIKGSPRSGPMPHNGYRPFDPAATFRAFPDFRYTGLADGLALTHKRATAA</sequence>
<proteinExistence type="predicted"/>
<accession>A0A918XVL7</accession>
<evidence type="ECO:0000259" key="1">
    <source>
        <dbReference type="Pfam" id="PF01370"/>
    </source>
</evidence>
<dbReference type="SUPFAM" id="SSF51735">
    <property type="entry name" value="NAD(P)-binding Rossmann-fold domains"/>
    <property type="match status" value="1"/>
</dbReference>
<dbReference type="Proteomes" id="UP000630353">
    <property type="component" value="Unassembled WGS sequence"/>
</dbReference>
<dbReference type="InterPro" id="IPR001509">
    <property type="entry name" value="Epimerase_deHydtase"/>
</dbReference>
<keyword evidence="3" id="KW-1185">Reference proteome</keyword>
<feature type="domain" description="NAD-dependent epimerase/dehydratase" evidence="1">
    <location>
        <begin position="15"/>
        <end position="214"/>
    </location>
</feature>
<reference evidence="2" key="1">
    <citation type="journal article" date="2014" name="Int. J. Syst. Evol. Microbiol.">
        <title>Complete genome sequence of Corynebacterium casei LMG S-19264T (=DSM 44701T), isolated from a smear-ripened cheese.</title>
        <authorList>
            <consortium name="US DOE Joint Genome Institute (JGI-PGF)"/>
            <person name="Walter F."/>
            <person name="Albersmeier A."/>
            <person name="Kalinowski J."/>
            <person name="Ruckert C."/>
        </authorList>
    </citation>
    <scope>NUCLEOTIDE SEQUENCE</scope>
    <source>
        <strain evidence="2">KCTC 42651</strain>
    </source>
</reference>
<dbReference type="EMBL" id="BMZS01000009">
    <property type="protein sequence ID" value="GHD57394.1"/>
    <property type="molecule type" value="Genomic_DNA"/>
</dbReference>
<protein>
    <submittedName>
        <fullName evidence="2">NAD-dependent dehydratase</fullName>
    </submittedName>
</protein>
<dbReference type="PANTHER" id="PTHR43245">
    <property type="entry name" value="BIFUNCTIONAL POLYMYXIN RESISTANCE PROTEIN ARNA"/>
    <property type="match status" value="1"/>
</dbReference>
<evidence type="ECO:0000313" key="3">
    <source>
        <dbReference type="Proteomes" id="UP000630353"/>
    </source>
</evidence>
<dbReference type="InterPro" id="IPR050177">
    <property type="entry name" value="Lipid_A_modif_metabolic_enz"/>
</dbReference>
<evidence type="ECO:0000313" key="2">
    <source>
        <dbReference type="EMBL" id="GHD57394.1"/>
    </source>
</evidence>